<accession>A0AAN8K4W1</accession>
<evidence type="ECO:0000313" key="3">
    <source>
        <dbReference type="Proteomes" id="UP001347796"/>
    </source>
</evidence>
<keyword evidence="1" id="KW-0175">Coiled coil</keyword>
<reference evidence="2 3" key="1">
    <citation type="submission" date="2024-01" db="EMBL/GenBank/DDBJ databases">
        <title>The genome of the rayed Mediterranean limpet Patella caerulea (Linnaeus, 1758).</title>
        <authorList>
            <person name="Anh-Thu Weber A."/>
            <person name="Halstead-Nussloch G."/>
        </authorList>
    </citation>
    <scope>NUCLEOTIDE SEQUENCE [LARGE SCALE GENOMIC DNA]</scope>
    <source>
        <strain evidence="2">AATW-2023a</strain>
        <tissue evidence="2">Whole specimen</tissue>
    </source>
</reference>
<evidence type="ECO:0000313" key="2">
    <source>
        <dbReference type="EMBL" id="KAK6188312.1"/>
    </source>
</evidence>
<keyword evidence="3" id="KW-1185">Reference proteome</keyword>
<gene>
    <name evidence="2" type="ORF">SNE40_004513</name>
</gene>
<feature type="coiled-coil region" evidence="1">
    <location>
        <begin position="77"/>
        <end position="143"/>
    </location>
</feature>
<dbReference type="AlphaFoldDB" id="A0AAN8K4W1"/>
<dbReference type="EMBL" id="JAZGQO010000003">
    <property type="protein sequence ID" value="KAK6188312.1"/>
    <property type="molecule type" value="Genomic_DNA"/>
</dbReference>
<protein>
    <submittedName>
        <fullName evidence="2">Uncharacterized protein</fullName>
    </submittedName>
</protein>
<organism evidence="2 3">
    <name type="scientific">Patella caerulea</name>
    <name type="common">Rayed Mediterranean limpet</name>
    <dbReference type="NCBI Taxonomy" id="87958"/>
    <lineage>
        <taxon>Eukaryota</taxon>
        <taxon>Metazoa</taxon>
        <taxon>Spiralia</taxon>
        <taxon>Lophotrochozoa</taxon>
        <taxon>Mollusca</taxon>
        <taxon>Gastropoda</taxon>
        <taxon>Patellogastropoda</taxon>
        <taxon>Patelloidea</taxon>
        <taxon>Patellidae</taxon>
        <taxon>Patella</taxon>
    </lineage>
</organism>
<sequence length="404" mass="46152">MEVEFTNTCGEETCPLEASMYGLEVIRLAGEVDEDISSNFAALEEKKREAKKKFINSCSKQLILETILNDEKHWPTLTDAAEELKAISRKLKTCKSEVEETKKTIFSLCETAGNAYVLLKSRIKELQKNVTSLETKKKILKELRGQQKEIMFDRTAEIQQAEENQTLAVIEQCQESIDKNQLHIKHLKLAINRVKERMEIIASLHDQSTEPTHTLQLERIQSMITVFEKLGGIKVRSVDDDKLQLEFDSQDNPNSDRPKLLLTLTFMLGSFNKTYLKDAEVNILSLDVKDILEEAVNNNNVVNLIHELKTRWFSHVPLLSEINKIQNSYAIDWIQEEGIIRVMAGRGGSIVFTLSIPSTYPVEGTVTLVDIKGTKTDANQLQENTQCKNLEEWVKYLEYKFGKP</sequence>
<evidence type="ECO:0000256" key="1">
    <source>
        <dbReference type="SAM" id="Coils"/>
    </source>
</evidence>
<dbReference type="Proteomes" id="UP001347796">
    <property type="component" value="Unassembled WGS sequence"/>
</dbReference>
<proteinExistence type="predicted"/>
<comment type="caution">
    <text evidence="2">The sequence shown here is derived from an EMBL/GenBank/DDBJ whole genome shotgun (WGS) entry which is preliminary data.</text>
</comment>
<name>A0AAN8K4W1_PATCE</name>